<gene>
    <name evidence="1" type="ORF">GMARGA_LOCUS26052</name>
</gene>
<evidence type="ECO:0000313" key="2">
    <source>
        <dbReference type="Proteomes" id="UP000789901"/>
    </source>
</evidence>
<evidence type="ECO:0000313" key="1">
    <source>
        <dbReference type="EMBL" id="CAG8814449.1"/>
    </source>
</evidence>
<reference evidence="1 2" key="1">
    <citation type="submission" date="2021-06" db="EMBL/GenBank/DDBJ databases">
        <authorList>
            <person name="Kallberg Y."/>
            <person name="Tangrot J."/>
            <person name="Rosling A."/>
        </authorList>
    </citation>
    <scope>NUCLEOTIDE SEQUENCE [LARGE SCALE GENOMIC DNA]</scope>
    <source>
        <strain evidence="1 2">120-4 pot B 10/14</strain>
    </source>
</reference>
<feature type="non-terminal residue" evidence="1">
    <location>
        <position position="1"/>
    </location>
</feature>
<accession>A0ABN7W3P9</accession>
<keyword evidence="2" id="KW-1185">Reference proteome</keyword>
<dbReference type="Proteomes" id="UP000789901">
    <property type="component" value="Unassembled WGS sequence"/>
</dbReference>
<sequence>PIIYNVIEHYRNNNKFCHLNDDIIEEVNGIPADTKTNKATILDYCRYPLWYRVSQRLKKDGDTYEVDPFYNINH</sequence>
<dbReference type="EMBL" id="CAJVQB010029690">
    <property type="protein sequence ID" value="CAG8814449.1"/>
    <property type="molecule type" value="Genomic_DNA"/>
</dbReference>
<protein>
    <submittedName>
        <fullName evidence="1">44671_t:CDS:1</fullName>
    </submittedName>
</protein>
<organism evidence="1 2">
    <name type="scientific">Gigaspora margarita</name>
    <dbReference type="NCBI Taxonomy" id="4874"/>
    <lineage>
        <taxon>Eukaryota</taxon>
        <taxon>Fungi</taxon>
        <taxon>Fungi incertae sedis</taxon>
        <taxon>Mucoromycota</taxon>
        <taxon>Glomeromycotina</taxon>
        <taxon>Glomeromycetes</taxon>
        <taxon>Diversisporales</taxon>
        <taxon>Gigasporaceae</taxon>
        <taxon>Gigaspora</taxon>
    </lineage>
</organism>
<comment type="caution">
    <text evidence="1">The sequence shown here is derived from an EMBL/GenBank/DDBJ whole genome shotgun (WGS) entry which is preliminary data.</text>
</comment>
<name>A0ABN7W3P9_GIGMA</name>
<proteinExistence type="predicted"/>